<dbReference type="InterPro" id="IPR036286">
    <property type="entry name" value="LexA/Signal_pep-like_sf"/>
</dbReference>
<dbReference type="GO" id="GO:0005886">
    <property type="term" value="C:plasma membrane"/>
    <property type="evidence" value="ECO:0007669"/>
    <property type="project" value="UniProtKB-SubCell"/>
</dbReference>
<dbReference type="InterPro" id="IPR019757">
    <property type="entry name" value="Pept_S26A_signal_pept_1_Lys-AS"/>
</dbReference>
<keyword evidence="8" id="KW-1133">Transmembrane helix</keyword>
<evidence type="ECO:0000256" key="3">
    <source>
        <dbReference type="ARBA" id="ARBA00009370"/>
    </source>
</evidence>
<gene>
    <name evidence="11" type="primary">lepB</name>
    <name evidence="11" type="ORF">GTO91_05170</name>
</gene>
<dbReference type="Proteomes" id="UP000463470">
    <property type="component" value="Unassembled WGS sequence"/>
</dbReference>
<keyword evidence="12" id="KW-1185">Reference proteome</keyword>
<evidence type="ECO:0000256" key="1">
    <source>
        <dbReference type="ARBA" id="ARBA00000677"/>
    </source>
</evidence>
<dbReference type="EMBL" id="WXEY01000003">
    <property type="protein sequence ID" value="MZP29103.1"/>
    <property type="molecule type" value="Genomic_DNA"/>
</dbReference>
<evidence type="ECO:0000313" key="11">
    <source>
        <dbReference type="EMBL" id="MZP29103.1"/>
    </source>
</evidence>
<evidence type="ECO:0000259" key="10">
    <source>
        <dbReference type="Pfam" id="PF10502"/>
    </source>
</evidence>
<dbReference type="PROSITE" id="PS00761">
    <property type="entry name" value="SPASE_I_3"/>
    <property type="match status" value="1"/>
</dbReference>
<keyword evidence="8" id="KW-0812">Transmembrane</keyword>
<evidence type="ECO:0000256" key="7">
    <source>
        <dbReference type="PIRSR" id="PIRSR600223-1"/>
    </source>
</evidence>
<keyword evidence="6 8" id="KW-0378">Hydrolase</keyword>
<dbReference type="EC" id="3.4.21.89" evidence="4 8"/>
<evidence type="ECO:0000256" key="9">
    <source>
        <dbReference type="RuleBase" id="RU362042"/>
    </source>
</evidence>
<dbReference type="GO" id="GO:0009003">
    <property type="term" value="F:signal peptidase activity"/>
    <property type="evidence" value="ECO:0007669"/>
    <property type="project" value="UniProtKB-EC"/>
</dbReference>
<dbReference type="OrthoDB" id="9802919at2"/>
<comment type="subcellular location">
    <subcellularLocation>
        <location evidence="2">Cell membrane</location>
        <topology evidence="2">Single-pass type II membrane protein</topology>
    </subcellularLocation>
    <subcellularLocation>
        <location evidence="9">Membrane</location>
        <topology evidence="9">Single-pass type II membrane protein</topology>
    </subcellularLocation>
</comment>
<protein>
    <recommendedName>
        <fullName evidence="4 8">Signal peptidase I</fullName>
        <ecNumber evidence="4 8">3.4.21.89</ecNumber>
    </recommendedName>
</protein>
<comment type="catalytic activity">
    <reaction evidence="1 8">
        <text>Cleavage of hydrophobic, N-terminal signal or leader sequences from secreted and periplasmic proteins.</text>
        <dbReference type="EC" id="3.4.21.89"/>
    </reaction>
</comment>
<evidence type="ECO:0000256" key="2">
    <source>
        <dbReference type="ARBA" id="ARBA00004401"/>
    </source>
</evidence>
<reference evidence="11 12" key="1">
    <citation type="submission" date="2020-01" db="EMBL/GenBank/DDBJ databases">
        <title>Whole-genome sequence of Heliobacterium undosum DSM 13378.</title>
        <authorList>
            <person name="Kyndt J.A."/>
            <person name="Meyer T.E."/>
        </authorList>
    </citation>
    <scope>NUCLEOTIDE SEQUENCE [LARGE SCALE GENOMIC DNA]</scope>
    <source>
        <strain evidence="11 12">DSM 13378</strain>
    </source>
</reference>
<dbReference type="Gene3D" id="2.10.109.10">
    <property type="entry name" value="Umud Fragment, subunit A"/>
    <property type="match status" value="1"/>
</dbReference>
<dbReference type="InterPro" id="IPR019756">
    <property type="entry name" value="Pept_S26A_signal_pept_1_Ser-AS"/>
</dbReference>
<sequence>MDLLVYNGNREGCPVEEIQQPEESALQRQAKPPKSAVREIAEAVLVAVALAFLIRFFLFQPFYIPSGSMEPTLMPLDRIIVSKVNYWFSEPAHGNIIVFRFPEDPSRDFVKRVIAVGGQTVKIRNSQLFVDDRPIPEPYLPPALRMGDYGPFTVPEGKFFVMGDNRNHSDDSRRWGVVPRENVIGQAVFLYWPFDRIRTLGGT</sequence>
<feature type="domain" description="Peptidase S26" evidence="10">
    <location>
        <begin position="38"/>
        <end position="192"/>
    </location>
</feature>
<evidence type="ECO:0000256" key="8">
    <source>
        <dbReference type="RuleBase" id="RU003993"/>
    </source>
</evidence>
<dbReference type="InterPro" id="IPR000223">
    <property type="entry name" value="Pept_S26A_signal_pept_1"/>
</dbReference>
<comment type="caution">
    <text evidence="11">The sequence shown here is derived from an EMBL/GenBank/DDBJ whole genome shotgun (WGS) entry which is preliminary data.</text>
</comment>
<dbReference type="PROSITE" id="PS00760">
    <property type="entry name" value="SPASE_I_2"/>
    <property type="match status" value="1"/>
</dbReference>
<feature type="transmembrane region" description="Helical" evidence="8">
    <location>
        <begin position="40"/>
        <end position="59"/>
    </location>
</feature>
<keyword evidence="5 8" id="KW-0645">Protease</keyword>
<name>A0A845KZD5_9FIRM</name>
<accession>A0A845KZD5</accession>
<dbReference type="PANTHER" id="PTHR43390:SF1">
    <property type="entry name" value="CHLOROPLAST PROCESSING PEPTIDASE"/>
    <property type="match status" value="1"/>
</dbReference>
<dbReference type="GO" id="GO:0006465">
    <property type="term" value="P:signal peptide processing"/>
    <property type="evidence" value="ECO:0007669"/>
    <property type="project" value="InterPro"/>
</dbReference>
<dbReference type="PROSITE" id="PS00501">
    <property type="entry name" value="SPASE_I_1"/>
    <property type="match status" value="1"/>
</dbReference>
<evidence type="ECO:0000313" key="12">
    <source>
        <dbReference type="Proteomes" id="UP000463470"/>
    </source>
</evidence>
<dbReference type="CDD" id="cd06530">
    <property type="entry name" value="S26_SPase_I"/>
    <property type="match status" value="1"/>
</dbReference>
<organism evidence="11 12">
    <name type="scientific">Heliomicrobium undosum</name>
    <dbReference type="NCBI Taxonomy" id="121734"/>
    <lineage>
        <taxon>Bacteria</taxon>
        <taxon>Bacillati</taxon>
        <taxon>Bacillota</taxon>
        <taxon>Clostridia</taxon>
        <taxon>Eubacteriales</taxon>
        <taxon>Heliobacteriaceae</taxon>
        <taxon>Heliomicrobium</taxon>
    </lineage>
</organism>
<proteinExistence type="inferred from homology"/>
<feature type="active site" evidence="7">
    <location>
        <position position="68"/>
    </location>
</feature>
<dbReference type="AlphaFoldDB" id="A0A845KZD5"/>
<dbReference type="InterPro" id="IPR019533">
    <property type="entry name" value="Peptidase_S26"/>
</dbReference>
<evidence type="ECO:0000256" key="5">
    <source>
        <dbReference type="ARBA" id="ARBA00022670"/>
    </source>
</evidence>
<evidence type="ECO:0000256" key="4">
    <source>
        <dbReference type="ARBA" id="ARBA00013208"/>
    </source>
</evidence>
<dbReference type="PANTHER" id="PTHR43390">
    <property type="entry name" value="SIGNAL PEPTIDASE I"/>
    <property type="match status" value="1"/>
</dbReference>
<dbReference type="Pfam" id="PF10502">
    <property type="entry name" value="Peptidase_S26"/>
    <property type="match status" value="1"/>
</dbReference>
<feature type="active site" evidence="7">
    <location>
        <position position="111"/>
    </location>
</feature>
<evidence type="ECO:0000256" key="6">
    <source>
        <dbReference type="ARBA" id="ARBA00022801"/>
    </source>
</evidence>
<dbReference type="GO" id="GO:0004252">
    <property type="term" value="F:serine-type endopeptidase activity"/>
    <property type="evidence" value="ECO:0007669"/>
    <property type="project" value="InterPro"/>
</dbReference>
<dbReference type="NCBIfam" id="TIGR02227">
    <property type="entry name" value="sigpep_I_bact"/>
    <property type="match status" value="1"/>
</dbReference>
<comment type="similarity">
    <text evidence="3 9">Belongs to the peptidase S26 family.</text>
</comment>
<keyword evidence="8" id="KW-0472">Membrane</keyword>
<dbReference type="PRINTS" id="PR00727">
    <property type="entry name" value="LEADERPTASE"/>
</dbReference>
<dbReference type="SUPFAM" id="SSF51306">
    <property type="entry name" value="LexA/Signal peptidase"/>
    <property type="match status" value="1"/>
</dbReference>
<dbReference type="InterPro" id="IPR019758">
    <property type="entry name" value="Pept_S26A_signal_pept_1_CS"/>
</dbReference>